<feature type="transmembrane region" description="Helical" evidence="1">
    <location>
        <begin position="104"/>
        <end position="126"/>
    </location>
</feature>
<proteinExistence type="predicted"/>
<keyword evidence="1" id="KW-1133">Transmembrane helix</keyword>
<name>A0A853M0J2_9MYCO</name>
<reference evidence="2 3" key="1">
    <citation type="submission" date="2016-06" db="EMBL/GenBank/DDBJ databases">
        <authorList>
            <person name="Sutton G."/>
            <person name="Brinkac L."/>
            <person name="Sanka R."/>
            <person name="Adams M."/>
            <person name="Lau E."/>
            <person name="Garcia-Basteiro A."/>
            <person name="Lopez-Varela E."/>
            <person name="Palencia S."/>
        </authorList>
    </citation>
    <scope>NUCLEOTIDE SEQUENCE [LARGE SCALE GENOMIC DNA]</scope>
    <source>
        <strain evidence="2 3">1164983.0</strain>
    </source>
</reference>
<evidence type="ECO:0000313" key="2">
    <source>
        <dbReference type="EMBL" id="OBJ61865.1"/>
    </source>
</evidence>
<gene>
    <name evidence="2" type="ORF">A5628_04470</name>
</gene>
<keyword evidence="1" id="KW-0812">Transmembrane</keyword>
<evidence type="ECO:0000256" key="1">
    <source>
        <dbReference type="SAM" id="Phobius"/>
    </source>
</evidence>
<evidence type="ECO:0000313" key="3">
    <source>
        <dbReference type="Proteomes" id="UP000093894"/>
    </source>
</evidence>
<comment type="caution">
    <text evidence="2">The sequence shown here is derived from an EMBL/GenBank/DDBJ whole genome shotgun (WGS) entry which is preliminary data.</text>
</comment>
<dbReference type="AlphaFoldDB" id="A0A853M0J2"/>
<protein>
    <submittedName>
        <fullName evidence="2">Uncharacterized protein</fullName>
    </submittedName>
</protein>
<organism evidence="2 3">
    <name type="scientific">Mycobacterium colombiense</name>
    <dbReference type="NCBI Taxonomy" id="339268"/>
    <lineage>
        <taxon>Bacteria</taxon>
        <taxon>Bacillati</taxon>
        <taxon>Actinomycetota</taxon>
        <taxon>Actinomycetes</taxon>
        <taxon>Mycobacteriales</taxon>
        <taxon>Mycobacteriaceae</taxon>
        <taxon>Mycobacterium</taxon>
        <taxon>Mycobacterium avium complex (MAC)</taxon>
    </lineage>
</organism>
<dbReference type="EMBL" id="LZLG01000049">
    <property type="protein sequence ID" value="OBJ61865.1"/>
    <property type="molecule type" value="Genomic_DNA"/>
</dbReference>
<keyword evidence="1" id="KW-0472">Membrane</keyword>
<dbReference type="Proteomes" id="UP000093894">
    <property type="component" value="Unassembled WGS sequence"/>
</dbReference>
<sequence length="163" mass="18019">MVVGRVRNMQRHTQIANGGSIITLEFRLESDDSTLIQVQMQGALLDGAVRDGDIVEVRRSDMRGGRIVTDHVYNRSSNSDVYMRRGFSAATGKIEAHWGGHWKLFLAIILGIAGLLALIWFAWFAFIASNFINVMDSHSHEGNPPASFCEQVKKMGGMLPPGC</sequence>
<accession>A0A853M0J2</accession>